<dbReference type="Proteomes" id="UP000276345">
    <property type="component" value="Chromosome"/>
</dbReference>
<name>A0A3S4FZ09_SALET</name>
<evidence type="ECO:0000313" key="2">
    <source>
        <dbReference type="Proteomes" id="UP000276345"/>
    </source>
</evidence>
<protein>
    <submittedName>
        <fullName evidence="1">Xylose isomerase</fullName>
    </submittedName>
</protein>
<dbReference type="GO" id="GO:0016853">
    <property type="term" value="F:isomerase activity"/>
    <property type="evidence" value="ECO:0007669"/>
    <property type="project" value="UniProtKB-KW"/>
</dbReference>
<gene>
    <name evidence="1" type="ORF">NCTC7406_00184</name>
</gene>
<accession>A0A3S4FZ09</accession>
<proteinExistence type="predicted"/>
<dbReference type="EMBL" id="LR134142">
    <property type="protein sequence ID" value="VEA02171.1"/>
    <property type="molecule type" value="Genomic_DNA"/>
</dbReference>
<keyword evidence="1" id="KW-0413">Isomerase</keyword>
<organism evidence="1 2">
    <name type="scientific">Salmonella enterica subsp. enterica serovar Sanjuan</name>
    <dbReference type="NCBI Taxonomy" id="1160765"/>
    <lineage>
        <taxon>Bacteria</taxon>
        <taxon>Pseudomonadati</taxon>
        <taxon>Pseudomonadota</taxon>
        <taxon>Gammaproteobacteria</taxon>
        <taxon>Enterobacterales</taxon>
        <taxon>Enterobacteriaceae</taxon>
        <taxon>Salmonella</taxon>
    </lineage>
</organism>
<reference evidence="1 2" key="1">
    <citation type="submission" date="2018-12" db="EMBL/GenBank/DDBJ databases">
        <authorList>
            <consortium name="Pathogen Informatics"/>
        </authorList>
    </citation>
    <scope>NUCLEOTIDE SEQUENCE [LARGE SCALE GENOMIC DNA]</scope>
    <source>
        <strain evidence="1 2">NCTC7406</strain>
    </source>
</reference>
<sequence>MTLCRYLPSYLIMELTMQAYFDQLDRVRYEGPPID</sequence>
<evidence type="ECO:0000313" key="1">
    <source>
        <dbReference type="EMBL" id="VEA02171.1"/>
    </source>
</evidence>
<dbReference type="AlphaFoldDB" id="A0A3S4FZ09"/>